<name>A0A5K7YXL4_9BACT</name>
<gene>
    <name evidence="1" type="ORF">DSCA_49640</name>
</gene>
<accession>A0A5K7YXL4</accession>
<keyword evidence="2" id="KW-1185">Reference proteome</keyword>
<dbReference type="RefSeq" id="WP_155318927.1">
    <property type="nucleotide sequence ID" value="NZ_AP021874.1"/>
</dbReference>
<evidence type="ECO:0000313" key="2">
    <source>
        <dbReference type="Proteomes" id="UP000427906"/>
    </source>
</evidence>
<dbReference type="Proteomes" id="UP000427906">
    <property type="component" value="Chromosome"/>
</dbReference>
<evidence type="ECO:0000313" key="1">
    <source>
        <dbReference type="EMBL" id="BBO71034.1"/>
    </source>
</evidence>
<dbReference type="OrthoDB" id="5420858at2"/>
<proteinExistence type="predicted"/>
<dbReference type="AlphaFoldDB" id="A0A5K7YXL4"/>
<protein>
    <submittedName>
        <fullName evidence="1">Uncharacterized protein</fullName>
    </submittedName>
</protein>
<dbReference type="KEGG" id="dalk:DSCA_49640"/>
<dbReference type="EMBL" id="AP021874">
    <property type="protein sequence ID" value="BBO71034.1"/>
    <property type="molecule type" value="Genomic_DNA"/>
</dbReference>
<reference evidence="1 2" key="1">
    <citation type="submission" date="2019-11" db="EMBL/GenBank/DDBJ databases">
        <title>Comparative genomics of hydrocarbon-degrading Desulfosarcina strains.</title>
        <authorList>
            <person name="Watanabe M."/>
            <person name="Kojima H."/>
            <person name="Fukui M."/>
        </authorList>
    </citation>
    <scope>NUCLEOTIDE SEQUENCE [LARGE SCALE GENOMIC DNA]</scope>
    <source>
        <strain evidence="1 2">PL12</strain>
    </source>
</reference>
<organism evidence="1 2">
    <name type="scientific">Desulfosarcina alkanivorans</name>
    <dbReference type="NCBI Taxonomy" id="571177"/>
    <lineage>
        <taxon>Bacteria</taxon>
        <taxon>Pseudomonadati</taxon>
        <taxon>Thermodesulfobacteriota</taxon>
        <taxon>Desulfobacteria</taxon>
        <taxon>Desulfobacterales</taxon>
        <taxon>Desulfosarcinaceae</taxon>
        <taxon>Desulfosarcina</taxon>
    </lineage>
</organism>
<sequence length="284" mass="31511">MHPASTALPREIHRFSHHSVFGDCWTTFNRTLNRDALGLPNEASLAERLDTLLDMEIRDLRVFWLSLARIAELAVKQAGDYADNCEFQAAGDLLVNPRRIDVYLRGWSSPVVKDRHRGLSQQFAAAIGRDNPVAWLSRKTLPHVREEALLPCMKQTLSASGFMNPAYLADLDRRMGRVADTIAFLMAWPVTDSAQLFRRMRDAGPEGQAFIRSKLCRFDAARFNAMGEDIKNIAMGGGCSAQFLSGSMVQCARNHPAGNTPGTGLRNRPLTDVGRASGQLRPAF</sequence>